<organism evidence="3 4">
    <name type="scientific">Anaerobaca lacustris</name>
    <dbReference type="NCBI Taxonomy" id="3044600"/>
    <lineage>
        <taxon>Bacteria</taxon>
        <taxon>Pseudomonadati</taxon>
        <taxon>Planctomycetota</taxon>
        <taxon>Phycisphaerae</taxon>
        <taxon>Sedimentisphaerales</taxon>
        <taxon>Anaerobacaceae</taxon>
        <taxon>Anaerobaca</taxon>
    </lineage>
</organism>
<gene>
    <name evidence="3" type="ORF">QJ522_02340</name>
</gene>
<dbReference type="Proteomes" id="UP001431776">
    <property type="component" value="Unassembled WGS sequence"/>
</dbReference>
<proteinExistence type="predicted"/>
<keyword evidence="1" id="KW-0175">Coiled coil</keyword>
<keyword evidence="2" id="KW-0812">Transmembrane</keyword>
<sequence length="95" mass="10158">MIELLQLLQLAKDSDLATKVANLATIAQAHDAEIRQLREQINQLIDSHNGAMGTSAIVAIAVGVGFTAAVAGMVYQTILMGRVDRRLKALEGKSE</sequence>
<evidence type="ECO:0000256" key="1">
    <source>
        <dbReference type="SAM" id="Coils"/>
    </source>
</evidence>
<keyword evidence="4" id="KW-1185">Reference proteome</keyword>
<evidence type="ECO:0000313" key="4">
    <source>
        <dbReference type="Proteomes" id="UP001431776"/>
    </source>
</evidence>
<evidence type="ECO:0000256" key="2">
    <source>
        <dbReference type="SAM" id="Phobius"/>
    </source>
</evidence>
<feature type="coiled-coil region" evidence="1">
    <location>
        <begin position="20"/>
        <end position="47"/>
    </location>
</feature>
<keyword evidence="2" id="KW-1133">Transmembrane helix</keyword>
<feature type="transmembrane region" description="Helical" evidence="2">
    <location>
        <begin position="56"/>
        <end position="78"/>
    </location>
</feature>
<dbReference type="AlphaFoldDB" id="A0AAW6TUD9"/>
<protein>
    <submittedName>
        <fullName evidence="3">Uncharacterized protein</fullName>
    </submittedName>
</protein>
<name>A0AAW6TUD9_9BACT</name>
<keyword evidence="2" id="KW-0472">Membrane</keyword>
<reference evidence="3" key="1">
    <citation type="submission" date="2023-05" db="EMBL/GenBank/DDBJ databases">
        <title>Anaerotaeda fermentans gen. nov., sp. nov., a novel anaerobic planctomycete of the new family within the order Sedimentisphaerales isolated from Taman Peninsula, Russia.</title>
        <authorList>
            <person name="Khomyakova M.A."/>
            <person name="Merkel A.Y."/>
            <person name="Slobodkin A.I."/>
        </authorList>
    </citation>
    <scope>NUCLEOTIDE SEQUENCE</scope>
    <source>
        <strain evidence="3">M17dextr</strain>
    </source>
</reference>
<dbReference type="EMBL" id="JASCXX010000002">
    <property type="protein sequence ID" value="MDI6447869.1"/>
    <property type="molecule type" value="Genomic_DNA"/>
</dbReference>
<comment type="caution">
    <text evidence="3">The sequence shown here is derived from an EMBL/GenBank/DDBJ whole genome shotgun (WGS) entry which is preliminary data.</text>
</comment>
<evidence type="ECO:0000313" key="3">
    <source>
        <dbReference type="EMBL" id="MDI6447869.1"/>
    </source>
</evidence>
<dbReference type="RefSeq" id="WP_349243280.1">
    <property type="nucleotide sequence ID" value="NZ_JASCXX010000002.1"/>
</dbReference>
<accession>A0AAW6TUD9</accession>